<organism evidence="2 3">
    <name type="scientific">Mycena belliarum</name>
    <dbReference type="NCBI Taxonomy" id="1033014"/>
    <lineage>
        <taxon>Eukaryota</taxon>
        <taxon>Fungi</taxon>
        <taxon>Dikarya</taxon>
        <taxon>Basidiomycota</taxon>
        <taxon>Agaricomycotina</taxon>
        <taxon>Agaricomycetes</taxon>
        <taxon>Agaricomycetidae</taxon>
        <taxon>Agaricales</taxon>
        <taxon>Marasmiineae</taxon>
        <taxon>Mycenaceae</taxon>
        <taxon>Mycena</taxon>
    </lineage>
</organism>
<accession>A0AAD6XJP1</accession>
<keyword evidence="1" id="KW-0732">Signal</keyword>
<reference evidence="2" key="1">
    <citation type="submission" date="2023-03" db="EMBL/GenBank/DDBJ databases">
        <title>Massive genome expansion in bonnet fungi (Mycena s.s.) driven by repeated elements and novel gene families across ecological guilds.</title>
        <authorList>
            <consortium name="Lawrence Berkeley National Laboratory"/>
            <person name="Harder C.B."/>
            <person name="Miyauchi S."/>
            <person name="Viragh M."/>
            <person name="Kuo A."/>
            <person name="Thoen E."/>
            <person name="Andreopoulos B."/>
            <person name="Lu D."/>
            <person name="Skrede I."/>
            <person name="Drula E."/>
            <person name="Henrissat B."/>
            <person name="Morin E."/>
            <person name="Kohler A."/>
            <person name="Barry K."/>
            <person name="LaButti K."/>
            <person name="Morin E."/>
            <person name="Salamov A."/>
            <person name="Lipzen A."/>
            <person name="Mereny Z."/>
            <person name="Hegedus B."/>
            <person name="Baldrian P."/>
            <person name="Stursova M."/>
            <person name="Weitz H."/>
            <person name="Taylor A."/>
            <person name="Grigoriev I.V."/>
            <person name="Nagy L.G."/>
            <person name="Martin F."/>
            <person name="Kauserud H."/>
        </authorList>
    </citation>
    <scope>NUCLEOTIDE SEQUENCE</scope>
    <source>
        <strain evidence="2">CBHHK173m</strain>
    </source>
</reference>
<protein>
    <submittedName>
        <fullName evidence="2">Uncharacterized protein</fullName>
    </submittedName>
</protein>
<evidence type="ECO:0000256" key="1">
    <source>
        <dbReference type="SAM" id="SignalP"/>
    </source>
</evidence>
<evidence type="ECO:0000313" key="3">
    <source>
        <dbReference type="Proteomes" id="UP001222325"/>
    </source>
</evidence>
<evidence type="ECO:0000313" key="2">
    <source>
        <dbReference type="EMBL" id="KAJ7079432.1"/>
    </source>
</evidence>
<dbReference type="AlphaFoldDB" id="A0AAD6XJP1"/>
<dbReference type="EMBL" id="JARJCN010000060">
    <property type="protein sequence ID" value="KAJ7079432.1"/>
    <property type="molecule type" value="Genomic_DNA"/>
</dbReference>
<gene>
    <name evidence="2" type="ORF">B0H15DRAFT_933516</name>
</gene>
<keyword evidence="3" id="KW-1185">Reference proteome</keyword>
<dbReference type="Proteomes" id="UP001222325">
    <property type="component" value="Unassembled WGS sequence"/>
</dbReference>
<sequence>MQGPAFLALAALALKALGSPTTSDIGANSPQIHSGIVSVAEMKAWLASSAANLTFVGEPVEHVGLTPFTTTVTYCSTRTANLCSGPCTVYTGGAKCLNAPHTNCLTATSNVAFCNRAGCGGSCNVLSSCGTHLDSGFCYTPGTNSISVPPS</sequence>
<feature type="signal peptide" evidence="1">
    <location>
        <begin position="1"/>
        <end position="18"/>
    </location>
</feature>
<proteinExistence type="predicted"/>
<feature type="chain" id="PRO_5042187062" evidence="1">
    <location>
        <begin position="19"/>
        <end position="151"/>
    </location>
</feature>
<name>A0AAD6XJP1_9AGAR</name>
<comment type="caution">
    <text evidence="2">The sequence shown here is derived from an EMBL/GenBank/DDBJ whole genome shotgun (WGS) entry which is preliminary data.</text>
</comment>